<feature type="domain" description="Fungal lipase-type" evidence="2">
    <location>
        <begin position="349"/>
        <end position="496"/>
    </location>
</feature>
<name>A0A084AHV8_STACB</name>
<dbReference type="Pfam" id="PF01764">
    <property type="entry name" value="Lipase_3"/>
    <property type="match status" value="1"/>
</dbReference>
<feature type="region of interest" description="Disordered" evidence="1">
    <location>
        <begin position="63"/>
        <end position="114"/>
    </location>
</feature>
<gene>
    <name evidence="3" type="ORF">S7711_03881</name>
</gene>
<feature type="compositionally biased region" description="Low complexity" evidence="1">
    <location>
        <begin position="552"/>
        <end position="571"/>
    </location>
</feature>
<dbReference type="AlphaFoldDB" id="A0A084AHV8"/>
<accession>A0A084AHV8</accession>
<feature type="compositionally biased region" description="Polar residues" evidence="1">
    <location>
        <begin position="219"/>
        <end position="230"/>
    </location>
</feature>
<evidence type="ECO:0000256" key="1">
    <source>
        <dbReference type="SAM" id="MobiDB-lite"/>
    </source>
</evidence>
<dbReference type="EMBL" id="KL648721">
    <property type="protein sequence ID" value="KEY64887.1"/>
    <property type="molecule type" value="Genomic_DNA"/>
</dbReference>
<evidence type="ECO:0000259" key="2">
    <source>
        <dbReference type="Pfam" id="PF01764"/>
    </source>
</evidence>
<dbReference type="InterPro" id="IPR002921">
    <property type="entry name" value="Fungal_lipase-type"/>
</dbReference>
<reference evidence="3 4" key="1">
    <citation type="journal article" date="2014" name="BMC Genomics">
        <title>Comparative genome sequencing reveals chemotype-specific gene clusters in the toxigenic black mold Stachybotrys.</title>
        <authorList>
            <person name="Semeiks J."/>
            <person name="Borek D."/>
            <person name="Otwinowski Z."/>
            <person name="Grishin N.V."/>
        </authorList>
    </citation>
    <scope>NUCLEOTIDE SEQUENCE [LARGE SCALE GENOMIC DNA]</scope>
    <source>
        <strain evidence="4">CBS 109288 / IBT 7711</strain>
    </source>
</reference>
<evidence type="ECO:0000313" key="4">
    <source>
        <dbReference type="Proteomes" id="UP000028045"/>
    </source>
</evidence>
<dbReference type="PANTHER" id="PTHR46023:SF6">
    <property type="entry name" value="LIPASE CLASS 3 FAMILY PROTEIN"/>
    <property type="match status" value="1"/>
</dbReference>
<evidence type="ECO:0000313" key="3">
    <source>
        <dbReference type="EMBL" id="KEY64887.1"/>
    </source>
</evidence>
<dbReference type="OrthoDB" id="438440at2759"/>
<dbReference type="SUPFAM" id="SSF53474">
    <property type="entry name" value="alpha/beta-Hydrolases"/>
    <property type="match status" value="1"/>
</dbReference>
<dbReference type="PANTHER" id="PTHR46023">
    <property type="entry name" value="LIPASE CLASS 3 PROTEIN-LIKE"/>
    <property type="match status" value="1"/>
</dbReference>
<organism evidence="3 4">
    <name type="scientific">Stachybotrys chartarum (strain CBS 109288 / IBT 7711)</name>
    <name type="common">Toxic black mold</name>
    <name type="synonym">Stilbospora chartarum</name>
    <dbReference type="NCBI Taxonomy" id="1280523"/>
    <lineage>
        <taxon>Eukaryota</taxon>
        <taxon>Fungi</taxon>
        <taxon>Dikarya</taxon>
        <taxon>Ascomycota</taxon>
        <taxon>Pezizomycotina</taxon>
        <taxon>Sordariomycetes</taxon>
        <taxon>Hypocreomycetidae</taxon>
        <taxon>Hypocreales</taxon>
        <taxon>Stachybotryaceae</taxon>
        <taxon>Stachybotrys</taxon>
    </lineage>
</organism>
<dbReference type="GO" id="GO:0006629">
    <property type="term" value="P:lipid metabolic process"/>
    <property type="evidence" value="ECO:0007669"/>
    <property type="project" value="InterPro"/>
</dbReference>
<dbReference type="InterPro" id="IPR029058">
    <property type="entry name" value="AB_hydrolase_fold"/>
</dbReference>
<feature type="compositionally biased region" description="Low complexity" evidence="1">
    <location>
        <begin position="66"/>
        <end position="79"/>
    </location>
</feature>
<feature type="region of interest" description="Disordered" evidence="1">
    <location>
        <begin position="214"/>
        <end position="262"/>
    </location>
</feature>
<dbReference type="Proteomes" id="UP000028045">
    <property type="component" value="Unassembled WGS sequence"/>
</dbReference>
<sequence length="659" mass="71543">MGFFSRNKVKKSPSCIGNGQPQPQPQQNHHRIAGPPAPPPNNNFRNGYSASSHDLIHQRPSHMPLQHAPAASSPSQHHAYYQPASNFHPVSHSQPHFQPAGYPSPAQNWTPPPPQQVVVNNHYCMGSQPHLNPPHQQRLHPQTSQARLGHFAGSMVDLAKDVIPMPQFCEDSRAAWHSATQLATSSTSACDDIFQRFGNLMTMIDGEKLRGNEKDLFSYQPTPNPANESTADLPMVSERGLSGKTSSRKPTDRKSKSHSSGNVAASVVTGNYFSKVEHYANSKLPRDLPRLALYIPTWPLLCLAAQYSQRVYDTPKGAESEAHVSADWFSGTKAMCIKSVPMDHMNTIVFAIRGTSSFMDWAVNLNTEPTSPGNFLDDPGNLCHAGFLSVARRMVKPVASRLRQMLQENPGRAAYSLLITGHSAGGAVAALLYSHMLSVQTRSELTTLTGCFKRVHCVTFGAPPVSLLPLLKPNKPELRKSIFMSILNEGDPVARADKAYVRSLLELLSAPVPSISSSSKSSKDKKSNSSSSSSSKKSKPQSSMSNLRSKASKAMLKASSTPSSSSSSSTSYKPAWKVPPGTLSNAGRIVVLRSGDPYAKPHDCKTVRERLAEGVVAVTCREEQLRGVIWGDPVCHLMNLYAGRIEILAVGAVTAQARG</sequence>
<dbReference type="CDD" id="cd00519">
    <property type="entry name" value="Lipase_3"/>
    <property type="match status" value="1"/>
</dbReference>
<feature type="region of interest" description="Disordered" evidence="1">
    <location>
        <begin position="513"/>
        <end position="577"/>
    </location>
</feature>
<proteinExistence type="predicted"/>
<protein>
    <recommendedName>
        <fullName evidence="2">Fungal lipase-type domain-containing protein</fullName>
    </recommendedName>
</protein>
<dbReference type="Gene3D" id="3.40.50.1820">
    <property type="entry name" value="alpha/beta hydrolase"/>
    <property type="match status" value="1"/>
</dbReference>
<dbReference type="HOGENOM" id="CLU_025630_2_0_1"/>
<feature type="region of interest" description="Disordered" evidence="1">
    <location>
        <begin position="1"/>
        <end position="50"/>
    </location>
</feature>
<feature type="compositionally biased region" description="Low complexity" evidence="1">
    <location>
        <begin position="528"/>
        <end position="545"/>
    </location>
</feature>
<keyword evidence="4" id="KW-1185">Reference proteome</keyword>